<accession>A0ABP9DLG4</accession>
<dbReference type="RefSeq" id="WP_345696769.1">
    <property type="nucleotide sequence ID" value="NZ_BAABIS010000001.1"/>
</dbReference>
<dbReference type="Proteomes" id="UP001501752">
    <property type="component" value="Unassembled WGS sequence"/>
</dbReference>
<comment type="caution">
    <text evidence="1">The sequence shown here is derived from an EMBL/GenBank/DDBJ whole genome shotgun (WGS) entry which is preliminary data.</text>
</comment>
<protein>
    <submittedName>
        <fullName evidence="1">Uncharacterized protein</fullName>
    </submittedName>
</protein>
<name>A0ABP9DLG4_9ACTN</name>
<organism evidence="1 2">
    <name type="scientific">Kitasatospora terrestris</name>
    <dbReference type="NCBI Taxonomy" id="258051"/>
    <lineage>
        <taxon>Bacteria</taxon>
        <taxon>Bacillati</taxon>
        <taxon>Actinomycetota</taxon>
        <taxon>Actinomycetes</taxon>
        <taxon>Kitasatosporales</taxon>
        <taxon>Streptomycetaceae</taxon>
        <taxon>Kitasatospora</taxon>
    </lineage>
</organism>
<dbReference type="EMBL" id="BAABIS010000001">
    <property type="protein sequence ID" value="GAA4846364.1"/>
    <property type="molecule type" value="Genomic_DNA"/>
</dbReference>
<evidence type="ECO:0000313" key="1">
    <source>
        <dbReference type="EMBL" id="GAA4846364.1"/>
    </source>
</evidence>
<keyword evidence="2" id="KW-1185">Reference proteome</keyword>
<sequence>MPATAPGTTDPAPEQDIVLDVFTHGSTTCAHTASTTHRGEWWHLWTSQGRYLGSTNRPELLGALIQQTR</sequence>
<reference evidence="2" key="1">
    <citation type="journal article" date="2019" name="Int. J. Syst. Evol. Microbiol.">
        <title>The Global Catalogue of Microorganisms (GCM) 10K type strain sequencing project: providing services to taxonomists for standard genome sequencing and annotation.</title>
        <authorList>
            <consortium name="The Broad Institute Genomics Platform"/>
            <consortium name="The Broad Institute Genome Sequencing Center for Infectious Disease"/>
            <person name="Wu L."/>
            <person name="Ma J."/>
        </authorList>
    </citation>
    <scope>NUCLEOTIDE SEQUENCE [LARGE SCALE GENOMIC DNA]</scope>
    <source>
        <strain evidence="2">JCM 13006</strain>
    </source>
</reference>
<gene>
    <name evidence="1" type="ORF">GCM10023235_23770</name>
</gene>
<evidence type="ECO:0000313" key="2">
    <source>
        <dbReference type="Proteomes" id="UP001501752"/>
    </source>
</evidence>
<proteinExistence type="predicted"/>